<name>A0A179V7S0_9MYCO</name>
<dbReference type="Pfam" id="PF13810">
    <property type="entry name" value="DUF4185"/>
    <property type="match status" value="1"/>
</dbReference>
<reference evidence="2 3" key="1">
    <citation type="submission" date="2016-01" db="EMBL/GenBank/DDBJ databases">
        <title>Mycobacterium immunogenum strain CD11_6 genome sequencing and assembly.</title>
        <authorList>
            <person name="Kaur G."/>
            <person name="Nair G.R."/>
            <person name="Mayilraj S."/>
        </authorList>
    </citation>
    <scope>NUCLEOTIDE SEQUENCE [LARGE SCALE GENOMIC DNA]</scope>
    <source>
        <strain evidence="2 3">CD11-6</strain>
    </source>
</reference>
<feature type="domain" description="DUF4185" evidence="1">
    <location>
        <begin position="62"/>
        <end position="377"/>
    </location>
</feature>
<evidence type="ECO:0000313" key="2">
    <source>
        <dbReference type="EMBL" id="OAT67784.1"/>
    </source>
</evidence>
<dbReference type="AlphaFoldDB" id="A0A179V7S0"/>
<protein>
    <recommendedName>
        <fullName evidence="1">DUF4185 domain-containing protein</fullName>
    </recommendedName>
</protein>
<sequence>MAPGGAGREMRVRPIAVLVTAATLVVTGLLAGAPAGADPLRPASPPLDPGEVVRIGPVAGTGTATADYNLGATDLCEFMVFTGGMLQICGDSFAGQGVGYGGWHSPVALRVDTESVPGASGVRHSGVLGTDRPLLADPAPPGFSQLPSGVVDINGTNWLLVAVTKNLIPESTRLVRPDPFRAGWATVPGSVRPGDYAGGLQTQISGYYDPLWTQESPKGWVYVVSDAFDRSLPAVLYRAKPDTFSDRSTWQGWGVDAQGKGAWGRSPTPLWGDHLGEMSMKMVDGQAVLSYFNQSTGNVEVRVADSPTRLGAVPVTTVVNAGAWPAVADELPESWDNTLAQPYGGYIGPDSTLDRLSIYVSQWNTDSRDHAPYRVIEFAVNPLRAGVG</sequence>
<evidence type="ECO:0000259" key="1">
    <source>
        <dbReference type="Pfam" id="PF13810"/>
    </source>
</evidence>
<dbReference type="Proteomes" id="UP000186919">
    <property type="component" value="Unassembled WGS sequence"/>
</dbReference>
<comment type="caution">
    <text evidence="2">The sequence shown here is derived from an EMBL/GenBank/DDBJ whole genome shotgun (WGS) entry which is preliminary data.</text>
</comment>
<evidence type="ECO:0000313" key="3">
    <source>
        <dbReference type="Proteomes" id="UP000186919"/>
    </source>
</evidence>
<accession>A0A179V7S0</accession>
<dbReference type="RefSeq" id="WP_064631711.1">
    <property type="nucleotide sequence ID" value="NZ_LQYE01000028.1"/>
</dbReference>
<dbReference type="EMBL" id="LQYE01000028">
    <property type="protein sequence ID" value="OAT67784.1"/>
    <property type="molecule type" value="Genomic_DNA"/>
</dbReference>
<organism evidence="2 3">
    <name type="scientific">Mycobacteroides immunogenum</name>
    <dbReference type="NCBI Taxonomy" id="83262"/>
    <lineage>
        <taxon>Bacteria</taxon>
        <taxon>Bacillati</taxon>
        <taxon>Actinomycetota</taxon>
        <taxon>Actinomycetes</taxon>
        <taxon>Mycobacteriales</taxon>
        <taxon>Mycobacteriaceae</taxon>
        <taxon>Mycobacteroides</taxon>
    </lineage>
</organism>
<gene>
    <name evidence="2" type="ORF">AWB85_11675</name>
</gene>
<dbReference type="InterPro" id="IPR025442">
    <property type="entry name" value="DUF4185"/>
</dbReference>
<proteinExistence type="predicted"/>